<accession>A0A5C5V600</accession>
<evidence type="ECO:0000313" key="2">
    <source>
        <dbReference type="Proteomes" id="UP000316714"/>
    </source>
</evidence>
<sequence length="102" mass="11862">MITIHRQWRFSDWSRGYRVMVNGKKVGVIRNGQVKSFAVASGPCEVSVRLDWCGSRKVGFELSPDEDRRLECASAFTLVTNILQPYYALFRRDRFLTLRMVD</sequence>
<keyword evidence="2" id="KW-1185">Reference proteome</keyword>
<dbReference type="AlphaFoldDB" id="A0A5C5V600"/>
<dbReference type="EMBL" id="SIHJ01000002">
    <property type="protein sequence ID" value="TWT33968.1"/>
    <property type="molecule type" value="Genomic_DNA"/>
</dbReference>
<dbReference type="Proteomes" id="UP000316714">
    <property type="component" value="Unassembled WGS sequence"/>
</dbReference>
<gene>
    <name evidence="1" type="ORF">KOR34_38040</name>
</gene>
<comment type="caution">
    <text evidence="1">The sequence shown here is derived from an EMBL/GenBank/DDBJ whole genome shotgun (WGS) entry which is preliminary data.</text>
</comment>
<evidence type="ECO:0000313" key="1">
    <source>
        <dbReference type="EMBL" id="TWT33968.1"/>
    </source>
</evidence>
<name>A0A5C5V600_9BACT</name>
<protein>
    <submittedName>
        <fullName evidence="1">Uncharacterized protein</fullName>
    </submittedName>
</protein>
<reference evidence="1 2" key="1">
    <citation type="submission" date="2019-02" db="EMBL/GenBank/DDBJ databases">
        <title>Deep-cultivation of Planctomycetes and their phenomic and genomic characterization uncovers novel biology.</title>
        <authorList>
            <person name="Wiegand S."/>
            <person name="Jogler M."/>
            <person name="Boedeker C."/>
            <person name="Pinto D."/>
            <person name="Vollmers J."/>
            <person name="Rivas-Marin E."/>
            <person name="Kohn T."/>
            <person name="Peeters S.H."/>
            <person name="Heuer A."/>
            <person name="Rast P."/>
            <person name="Oberbeckmann S."/>
            <person name="Bunk B."/>
            <person name="Jeske O."/>
            <person name="Meyerdierks A."/>
            <person name="Storesund J.E."/>
            <person name="Kallscheuer N."/>
            <person name="Luecker S."/>
            <person name="Lage O.M."/>
            <person name="Pohl T."/>
            <person name="Merkel B.J."/>
            <person name="Hornburger P."/>
            <person name="Mueller R.-W."/>
            <person name="Bruemmer F."/>
            <person name="Labrenz M."/>
            <person name="Spormann A.M."/>
            <person name="Op Den Camp H."/>
            <person name="Overmann J."/>
            <person name="Amann R."/>
            <person name="Jetten M.S.M."/>
            <person name="Mascher T."/>
            <person name="Medema M.H."/>
            <person name="Devos D.P."/>
            <person name="Kaster A.-K."/>
            <person name="Ovreas L."/>
            <person name="Rohde M."/>
            <person name="Galperin M.Y."/>
            <person name="Jogler C."/>
        </authorList>
    </citation>
    <scope>NUCLEOTIDE SEQUENCE [LARGE SCALE GENOMIC DNA]</scope>
    <source>
        <strain evidence="1 2">KOR34</strain>
    </source>
</reference>
<organism evidence="1 2">
    <name type="scientific">Posidoniimonas corsicana</name>
    <dbReference type="NCBI Taxonomy" id="1938618"/>
    <lineage>
        <taxon>Bacteria</taxon>
        <taxon>Pseudomonadati</taxon>
        <taxon>Planctomycetota</taxon>
        <taxon>Planctomycetia</taxon>
        <taxon>Pirellulales</taxon>
        <taxon>Lacipirellulaceae</taxon>
        <taxon>Posidoniimonas</taxon>
    </lineage>
</organism>
<proteinExistence type="predicted"/>